<sequence>MSNDKHRCCIFERTKTVERVITEYFKDNDEIILVELSELILEKQCLIAVKEAIYITAIYNNILFVSRKQNTKKTVDQKMIPK</sequence>
<accession>A0AC34PUB4</accession>
<evidence type="ECO:0000313" key="1">
    <source>
        <dbReference type="Proteomes" id="UP000887576"/>
    </source>
</evidence>
<name>A0AC34PUB4_9BILA</name>
<proteinExistence type="predicted"/>
<organism evidence="1 2">
    <name type="scientific">Panagrolaimus sp. JU765</name>
    <dbReference type="NCBI Taxonomy" id="591449"/>
    <lineage>
        <taxon>Eukaryota</taxon>
        <taxon>Metazoa</taxon>
        <taxon>Ecdysozoa</taxon>
        <taxon>Nematoda</taxon>
        <taxon>Chromadorea</taxon>
        <taxon>Rhabditida</taxon>
        <taxon>Tylenchina</taxon>
        <taxon>Panagrolaimomorpha</taxon>
        <taxon>Panagrolaimoidea</taxon>
        <taxon>Panagrolaimidae</taxon>
        <taxon>Panagrolaimus</taxon>
    </lineage>
</organism>
<dbReference type="Proteomes" id="UP000887576">
    <property type="component" value="Unplaced"/>
</dbReference>
<reference evidence="2" key="1">
    <citation type="submission" date="2022-11" db="UniProtKB">
        <authorList>
            <consortium name="WormBaseParasite"/>
        </authorList>
    </citation>
    <scope>IDENTIFICATION</scope>
</reference>
<evidence type="ECO:0000313" key="2">
    <source>
        <dbReference type="WBParaSite" id="JU765_v2.g10020.t1"/>
    </source>
</evidence>
<dbReference type="WBParaSite" id="JU765_v2.g10020.t1">
    <property type="protein sequence ID" value="JU765_v2.g10020.t1"/>
    <property type="gene ID" value="JU765_v2.g10020"/>
</dbReference>
<protein>
    <submittedName>
        <fullName evidence="2">Uncharacterized protein</fullName>
    </submittedName>
</protein>